<dbReference type="PANTHER" id="PTHR43585">
    <property type="entry name" value="FUMIPYRROLE BIOSYNTHESIS PROTEIN C"/>
    <property type="match status" value="1"/>
</dbReference>
<dbReference type="GO" id="GO:0034026">
    <property type="term" value="F:L-amino-acid alpha-ligase activity"/>
    <property type="evidence" value="ECO:0007669"/>
    <property type="project" value="UniProtKB-EC"/>
</dbReference>
<dbReference type="InterPro" id="IPR052032">
    <property type="entry name" value="ATP-dep_AA_Ligase"/>
</dbReference>
<dbReference type="EMBL" id="RJML01000004">
    <property type="protein sequence ID" value="RSI10593.1"/>
    <property type="molecule type" value="Genomic_DNA"/>
</dbReference>
<proteinExistence type="predicted"/>
<organism evidence="6 7">
    <name type="scientific">Streptococcus sanguinis</name>
    <dbReference type="NCBI Taxonomy" id="1305"/>
    <lineage>
        <taxon>Bacteria</taxon>
        <taxon>Bacillati</taxon>
        <taxon>Bacillota</taxon>
        <taxon>Bacilli</taxon>
        <taxon>Lactobacillales</taxon>
        <taxon>Streptococcaceae</taxon>
        <taxon>Streptococcus</taxon>
    </lineage>
</organism>
<dbReference type="PROSITE" id="PS50975">
    <property type="entry name" value="ATP_GRASP"/>
    <property type="match status" value="1"/>
</dbReference>
<evidence type="ECO:0000256" key="4">
    <source>
        <dbReference type="PROSITE-ProRule" id="PRU00409"/>
    </source>
</evidence>
<dbReference type="Gene3D" id="3.30.470.20">
    <property type="entry name" value="ATP-grasp fold, B domain"/>
    <property type="match status" value="1"/>
</dbReference>
<gene>
    <name evidence="6" type="primary">bacD</name>
    <name evidence="6" type="ORF">D8887_06300</name>
</gene>
<comment type="caution">
    <text evidence="6">The sequence shown here is derived from an EMBL/GenBank/DDBJ whole genome shotgun (WGS) entry which is preliminary data.</text>
</comment>
<keyword evidence="1 6" id="KW-0436">Ligase</keyword>
<reference evidence="6 7" key="1">
    <citation type="submission" date="2018-11" db="EMBL/GenBank/DDBJ databases">
        <title>Species Designations Belie Phenotypic and Genotypic Heterogeneity in Oral Streptococci.</title>
        <authorList>
            <person name="Velsko I."/>
        </authorList>
    </citation>
    <scope>NUCLEOTIDE SEQUENCE [LARGE SCALE GENOMIC DNA]</scope>
    <source>
        <strain evidence="6 7">KLC03</strain>
    </source>
</reference>
<dbReference type="Gene3D" id="3.40.50.20">
    <property type="match status" value="1"/>
</dbReference>
<dbReference type="GO" id="GO:0046872">
    <property type="term" value="F:metal ion binding"/>
    <property type="evidence" value="ECO:0007669"/>
    <property type="project" value="InterPro"/>
</dbReference>
<dbReference type="SUPFAM" id="SSF56059">
    <property type="entry name" value="Glutathione synthetase ATP-binding domain-like"/>
    <property type="match status" value="1"/>
</dbReference>
<protein>
    <submittedName>
        <fullName evidence="6">Alanine-anticapsin ligase BacD</fullName>
        <ecNumber evidence="6">6.3.2.49</ecNumber>
    </submittedName>
</protein>
<dbReference type="AlphaFoldDB" id="A0A3R9H8Z4"/>
<feature type="domain" description="ATP-grasp" evidence="5">
    <location>
        <begin position="112"/>
        <end position="300"/>
    </location>
</feature>
<dbReference type="Pfam" id="PF13535">
    <property type="entry name" value="ATP-grasp_4"/>
    <property type="match status" value="1"/>
</dbReference>
<dbReference type="RefSeq" id="WP_125341175.1">
    <property type="nucleotide sequence ID" value="NZ_CP076614.1"/>
</dbReference>
<evidence type="ECO:0000256" key="1">
    <source>
        <dbReference type="ARBA" id="ARBA00022598"/>
    </source>
</evidence>
<keyword evidence="2 4" id="KW-0547">Nucleotide-binding</keyword>
<dbReference type="PANTHER" id="PTHR43585:SF2">
    <property type="entry name" value="ATP-GRASP ENZYME FSQD"/>
    <property type="match status" value="1"/>
</dbReference>
<sequence>MVHLLLLGSSRQAYTKLKKAVNNCDLTIINTTNMLKPFYSTLYSRVLTTPIRDDLEWTQLAKIVHNCYPIDRVITLDDNLQELAYRISEFLHIPTLCSLNTINLLNNKLLMRNFLKDKNFNQAQAIRLEKKSDLRSAMFEYGTVIIKPILGSGSKDIFKVSNLDDCATFFKNSRKKISNFLVEPFFEGEEYSIESYSEDGKHRIYGVTKKIKDNYFVETGHIVPGIIENQNLINKIKERVKEFLDVVGFTDGPAHTEIIISPEEINIVESQPRIGGDMINDLYELAMGIDIFSLIMQGLSGEKVFDAIPEYCEFNFDKFAFVSFLPSKTGKVISIKNNINLENDNCIKGFKVGCDVGEQLIEDRSSSGRLAYYWGTAQSYSEAMDECLKIKARIKIQTNSNLGR</sequence>
<dbReference type="EC" id="6.3.2.49" evidence="6"/>
<evidence type="ECO:0000259" key="5">
    <source>
        <dbReference type="PROSITE" id="PS50975"/>
    </source>
</evidence>
<evidence type="ECO:0000313" key="6">
    <source>
        <dbReference type="EMBL" id="RSI10593.1"/>
    </source>
</evidence>
<dbReference type="GO" id="GO:0005524">
    <property type="term" value="F:ATP binding"/>
    <property type="evidence" value="ECO:0007669"/>
    <property type="project" value="UniProtKB-UniRule"/>
</dbReference>
<dbReference type="InterPro" id="IPR011761">
    <property type="entry name" value="ATP-grasp"/>
</dbReference>
<accession>A0A3R9H8Z4</accession>
<name>A0A3R9H8Z4_STRSA</name>
<evidence type="ECO:0000313" key="7">
    <source>
        <dbReference type="Proteomes" id="UP000269317"/>
    </source>
</evidence>
<dbReference type="Proteomes" id="UP000269317">
    <property type="component" value="Unassembled WGS sequence"/>
</dbReference>
<evidence type="ECO:0000256" key="2">
    <source>
        <dbReference type="ARBA" id="ARBA00022741"/>
    </source>
</evidence>
<keyword evidence="3 4" id="KW-0067">ATP-binding</keyword>
<evidence type="ECO:0000256" key="3">
    <source>
        <dbReference type="ARBA" id="ARBA00022840"/>
    </source>
</evidence>